<evidence type="ECO:0000313" key="3">
    <source>
        <dbReference type="EMBL" id="EQD44337.1"/>
    </source>
</evidence>
<evidence type="ECO:0000256" key="2">
    <source>
        <dbReference type="SAM" id="Phobius"/>
    </source>
</evidence>
<gene>
    <name evidence="3" type="ORF">B1A_15140</name>
</gene>
<comment type="caution">
    <text evidence="3">The sequence shown here is derived from an EMBL/GenBank/DDBJ whole genome shotgun (WGS) entry which is preliminary data.</text>
</comment>
<dbReference type="InterPro" id="IPR053153">
    <property type="entry name" value="APC_K+_Transporter"/>
</dbReference>
<protein>
    <submittedName>
        <fullName evidence="3">Amino acid permease-associated</fullName>
    </submittedName>
</protein>
<feature type="transmembrane region" description="Helical" evidence="2">
    <location>
        <begin position="161"/>
        <end position="182"/>
    </location>
</feature>
<evidence type="ECO:0000256" key="1">
    <source>
        <dbReference type="SAM" id="MobiDB-lite"/>
    </source>
</evidence>
<keyword evidence="2" id="KW-0812">Transmembrane</keyword>
<organism evidence="3">
    <name type="scientific">mine drainage metagenome</name>
    <dbReference type="NCBI Taxonomy" id="410659"/>
    <lineage>
        <taxon>unclassified sequences</taxon>
        <taxon>metagenomes</taxon>
        <taxon>ecological metagenomes</taxon>
    </lineage>
</organism>
<feature type="region of interest" description="Disordered" evidence="1">
    <location>
        <begin position="1"/>
        <end position="34"/>
    </location>
</feature>
<name>T0ZIQ7_9ZZZZ</name>
<sequence length="185" mass="19585">MPESNPKVPPLSKGEEGPAGDGRGERFRGARSFESQPTTLAPLGSYDLPESRIYRLKNKFLGKPLVNEDLKGERLGNFTAMAVLSSDVISSSAYATEEILTILVPVIGVAAFSMVLPISILILIILVTVAASYFQVIKAYPKAGGAYVVARDNFGPRIAQIAAVAIMIDYTITVAVSVAAGVDAI</sequence>
<reference evidence="3" key="2">
    <citation type="journal article" date="2014" name="ISME J.">
        <title>Microbial stratification in low pH oxic and suboxic macroscopic growths along an acid mine drainage.</title>
        <authorList>
            <person name="Mendez-Garcia C."/>
            <person name="Mesa V."/>
            <person name="Sprenger R.R."/>
            <person name="Richter M."/>
            <person name="Diez M.S."/>
            <person name="Solano J."/>
            <person name="Bargiela R."/>
            <person name="Golyshina O.V."/>
            <person name="Manteca A."/>
            <person name="Ramos J.L."/>
            <person name="Gallego J.R."/>
            <person name="Llorente I."/>
            <person name="Martins Dos Santos V.A."/>
            <person name="Jensen O.N."/>
            <person name="Pelaez A.I."/>
            <person name="Sanchez J."/>
            <person name="Ferrer M."/>
        </authorList>
    </citation>
    <scope>NUCLEOTIDE SEQUENCE</scope>
</reference>
<feature type="non-terminal residue" evidence="3">
    <location>
        <position position="185"/>
    </location>
</feature>
<dbReference type="AlphaFoldDB" id="T0ZIQ7"/>
<dbReference type="PANTHER" id="PTHR47704">
    <property type="entry name" value="POTASSIUM TRANSPORTER KIMA"/>
    <property type="match status" value="1"/>
</dbReference>
<dbReference type="PANTHER" id="PTHR47704:SF1">
    <property type="entry name" value="POTASSIUM TRANSPORTER KIMA"/>
    <property type="match status" value="1"/>
</dbReference>
<proteinExistence type="predicted"/>
<accession>T0ZIQ7</accession>
<dbReference type="EMBL" id="AUZX01011109">
    <property type="protein sequence ID" value="EQD44337.1"/>
    <property type="molecule type" value="Genomic_DNA"/>
</dbReference>
<reference evidence="3" key="1">
    <citation type="submission" date="2013-08" db="EMBL/GenBank/DDBJ databases">
        <authorList>
            <person name="Mendez C."/>
            <person name="Richter M."/>
            <person name="Ferrer M."/>
            <person name="Sanchez J."/>
        </authorList>
    </citation>
    <scope>NUCLEOTIDE SEQUENCE</scope>
</reference>
<keyword evidence="2" id="KW-0472">Membrane</keyword>
<dbReference type="Gene3D" id="1.20.1740.10">
    <property type="entry name" value="Amino acid/polyamine transporter I"/>
    <property type="match status" value="1"/>
</dbReference>
<keyword evidence="2" id="KW-1133">Transmembrane helix</keyword>
<feature type="transmembrane region" description="Helical" evidence="2">
    <location>
        <begin position="102"/>
        <end position="134"/>
    </location>
</feature>